<dbReference type="Proteomes" id="UP000735541">
    <property type="component" value="Unassembled WGS sequence"/>
</dbReference>
<comment type="caution">
    <text evidence="1">The sequence shown here is derived from an EMBL/GenBank/DDBJ whole genome shotgun (WGS) entry which is preliminary data.</text>
</comment>
<organism evidence="1 2">
    <name type="scientific">Streptomyces halstedii</name>
    <dbReference type="NCBI Taxonomy" id="1944"/>
    <lineage>
        <taxon>Bacteria</taxon>
        <taxon>Bacillati</taxon>
        <taxon>Actinomycetota</taxon>
        <taxon>Actinomycetes</taxon>
        <taxon>Kitasatosporales</taxon>
        <taxon>Streptomycetaceae</taxon>
        <taxon>Streptomyces</taxon>
    </lineage>
</organism>
<evidence type="ECO:0000313" key="2">
    <source>
        <dbReference type="Proteomes" id="UP000735541"/>
    </source>
</evidence>
<keyword evidence="2" id="KW-1185">Reference proteome</keyword>
<gene>
    <name evidence="1" type="ORF">STHAL_32090</name>
</gene>
<sequence>MPGEHEPATVSTEQHDADAYGQELARISHHQHEATGARFTVFQALAAAGFSNEQADDIVSTLEAGAVAGAHTWISESSPPHGSEQRFENGWFAGVRDIASYLLRIADTTATTGRGRAASSAMLLAHVSQPASPAPEETPASAPAVELDAKDVLAAAERFPWAVAAPGARHWPDGSDFLNVALSAVRPEECDGYIERLEAFVERHRARLEKMLSTYGPGSRPASHGRYALIGQPETLVILERMETAPFLLRSRWEEELEIVFLDDLEFVWGPRTRLSR</sequence>
<dbReference type="EMBL" id="JAHUVW010000004">
    <property type="protein sequence ID" value="MBV7674089.1"/>
    <property type="molecule type" value="Genomic_DNA"/>
</dbReference>
<name>A0ABS6U0L6_STRHA</name>
<reference evidence="1 2" key="1">
    <citation type="submission" date="2021-07" db="EMBL/GenBank/DDBJ databases">
        <title>Sequencing Streptomyces halstedii LGO-A4 genome an citrus endophytic actinomycete.</title>
        <authorList>
            <person name="Samborskyy M."/>
            <person name="Scott N."/>
            <person name="Deglau R."/>
            <person name="Dickens S."/>
            <person name="Oliveira L.G."/>
        </authorList>
    </citation>
    <scope>NUCLEOTIDE SEQUENCE [LARGE SCALE GENOMIC DNA]</scope>
    <source>
        <strain evidence="1 2">LGO-A4</strain>
    </source>
</reference>
<protein>
    <submittedName>
        <fullName evidence="1">Uncharacterized protein</fullName>
    </submittedName>
</protein>
<dbReference type="RefSeq" id="WP_228873809.1">
    <property type="nucleotide sequence ID" value="NZ_JAHUVW010000004.1"/>
</dbReference>
<proteinExistence type="predicted"/>
<evidence type="ECO:0000313" key="1">
    <source>
        <dbReference type="EMBL" id="MBV7674089.1"/>
    </source>
</evidence>
<accession>A0ABS6U0L6</accession>